<dbReference type="PROSITE" id="PS00108">
    <property type="entry name" value="PROTEIN_KINASE_ST"/>
    <property type="match status" value="1"/>
</dbReference>
<dbReference type="Pfam" id="PF06479">
    <property type="entry name" value="Ribonuc_2-5A"/>
    <property type="match status" value="1"/>
</dbReference>
<dbReference type="AlphaFoldDB" id="A0ABD3L1B9"/>
<dbReference type="Proteomes" id="UP001634007">
    <property type="component" value="Unassembled WGS sequence"/>
</dbReference>
<keyword evidence="2" id="KW-0723">Serine/threonine-protein kinase</keyword>
<dbReference type="SUPFAM" id="SSF56112">
    <property type="entry name" value="Protein kinase-like (PK-like)"/>
    <property type="match status" value="1"/>
</dbReference>
<evidence type="ECO:0000256" key="4">
    <source>
        <dbReference type="ARBA" id="ARBA00022729"/>
    </source>
</evidence>
<dbReference type="InterPro" id="IPR011009">
    <property type="entry name" value="Kinase-like_dom_sf"/>
</dbReference>
<evidence type="ECO:0000259" key="9">
    <source>
        <dbReference type="PROSITE" id="PS51392"/>
    </source>
</evidence>
<dbReference type="InterPro" id="IPR045133">
    <property type="entry name" value="IRE1/2-like"/>
</dbReference>
<dbReference type="GO" id="GO:0005524">
    <property type="term" value="F:ATP binding"/>
    <property type="evidence" value="ECO:0007669"/>
    <property type="project" value="UniProtKB-KW"/>
</dbReference>
<dbReference type="PANTHER" id="PTHR13954:SF6">
    <property type="entry name" value="NON-SPECIFIC SERINE_THREONINE PROTEIN KINASE"/>
    <property type="match status" value="1"/>
</dbReference>
<keyword evidence="3" id="KW-0808">Transferase</keyword>
<keyword evidence="11" id="KW-1185">Reference proteome</keyword>
<dbReference type="Gene3D" id="1.10.510.10">
    <property type="entry name" value="Transferase(Phosphotransferase) domain 1"/>
    <property type="match status" value="2"/>
</dbReference>
<evidence type="ECO:0000256" key="6">
    <source>
        <dbReference type="ARBA" id="ARBA00022777"/>
    </source>
</evidence>
<evidence type="ECO:0000259" key="8">
    <source>
        <dbReference type="PROSITE" id="PS50011"/>
    </source>
</evidence>
<dbReference type="InterPro" id="IPR000719">
    <property type="entry name" value="Prot_kinase_dom"/>
</dbReference>
<dbReference type="FunFam" id="3.30.200.20:FF:000077">
    <property type="entry name" value="Putative Serine/threonine-protein kinase/endoribonuclease IRE1"/>
    <property type="match status" value="1"/>
</dbReference>
<evidence type="ECO:0000256" key="7">
    <source>
        <dbReference type="ARBA" id="ARBA00022840"/>
    </source>
</evidence>
<reference evidence="10 11" key="1">
    <citation type="submission" date="2024-11" db="EMBL/GenBank/DDBJ databases">
        <title>Chromosome-level genome assembly of Eucalyptus globulus Labill. provides insights into its genome evolution.</title>
        <authorList>
            <person name="Li X."/>
        </authorList>
    </citation>
    <scope>NUCLEOTIDE SEQUENCE [LARGE SCALE GENOMIC DNA]</scope>
    <source>
        <strain evidence="10">CL2024</strain>
        <tissue evidence="10">Fresh tender leaves</tissue>
    </source>
</reference>
<dbReference type="PROSITE" id="PS50011">
    <property type="entry name" value="PROTEIN_KINASE_DOM"/>
    <property type="match status" value="1"/>
</dbReference>
<dbReference type="EMBL" id="JBJKBG010000003">
    <property type="protein sequence ID" value="KAL3745715.1"/>
    <property type="molecule type" value="Genomic_DNA"/>
</dbReference>
<dbReference type="EC" id="2.7.11.1" evidence="1"/>
<comment type="caution">
    <text evidence="10">The sequence shown here is derived from an EMBL/GenBank/DDBJ whole genome shotgun (WGS) entry which is preliminary data.</text>
</comment>
<feature type="domain" description="KEN" evidence="9">
    <location>
        <begin position="349"/>
        <end position="481"/>
    </location>
</feature>
<dbReference type="InterPro" id="IPR010513">
    <property type="entry name" value="KEN_dom"/>
</dbReference>
<organism evidence="10 11">
    <name type="scientific">Eucalyptus globulus</name>
    <name type="common">Tasmanian blue gum</name>
    <dbReference type="NCBI Taxonomy" id="34317"/>
    <lineage>
        <taxon>Eukaryota</taxon>
        <taxon>Viridiplantae</taxon>
        <taxon>Streptophyta</taxon>
        <taxon>Embryophyta</taxon>
        <taxon>Tracheophyta</taxon>
        <taxon>Spermatophyta</taxon>
        <taxon>Magnoliopsida</taxon>
        <taxon>eudicotyledons</taxon>
        <taxon>Gunneridae</taxon>
        <taxon>Pentapetalae</taxon>
        <taxon>rosids</taxon>
        <taxon>malvids</taxon>
        <taxon>Myrtales</taxon>
        <taxon>Myrtaceae</taxon>
        <taxon>Myrtoideae</taxon>
        <taxon>Eucalypteae</taxon>
        <taxon>Eucalyptus</taxon>
    </lineage>
</organism>
<dbReference type="Pfam" id="PF00069">
    <property type="entry name" value="Pkinase"/>
    <property type="match status" value="1"/>
</dbReference>
<dbReference type="SMART" id="SM00580">
    <property type="entry name" value="PUG"/>
    <property type="match status" value="1"/>
</dbReference>
<keyword evidence="7" id="KW-0067">ATP-binding</keyword>
<dbReference type="Gene3D" id="1.20.1440.180">
    <property type="entry name" value="KEN domain"/>
    <property type="match status" value="1"/>
</dbReference>
<keyword evidence="5" id="KW-0547">Nucleotide-binding</keyword>
<feature type="domain" description="Protein kinase" evidence="8">
    <location>
        <begin position="57"/>
        <end position="346"/>
    </location>
</feature>
<keyword evidence="4" id="KW-0732">Signal</keyword>
<dbReference type="PANTHER" id="PTHR13954">
    <property type="entry name" value="IRE1-RELATED"/>
    <property type="match status" value="1"/>
</dbReference>
<dbReference type="FunFam" id="1.10.510.10:FF:000463">
    <property type="entry name" value="Serine/threonine-protein kinase/endoribonuclease IRE1a"/>
    <property type="match status" value="1"/>
</dbReference>
<evidence type="ECO:0000256" key="2">
    <source>
        <dbReference type="ARBA" id="ARBA00022527"/>
    </source>
</evidence>
<dbReference type="InterPro" id="IPR038357">
    <property type="entry name" value="KEN_sf"/>
</dbReference>
<name>A0ABD3L1B9_EUCGL</name>
<dbReference type="GO" id="GO:0004674">
    <property type="term" value="F:protein serine/threonine kinase activity"/>
    <property type="evidence" value="ECO:0007669"/>
    <property type="project" value="UniProtKB-KW"/>
</dbReference>
<dbReference type="PROSITE" id="PS51392">
    <property type="entry name" value="KEN"/>
    <property type="match status" value="1"/>
</dbReference>
<evidence type="ECO:0000313" key="10">
    <source>
        <dbReference type="EMBL" id="KAL3745715.1"/>
    </source>
</evidence>
<protein>
    <recommendedName>
        <fullName evidence="1">non-specific serine/threonine protein kinase</fullName>
        <ecNumber evidence="1">2.7.11.1</ecNumber>
    </recommendedName>
</protein>
<gene>
    <name evidence="10" type="ORF">ACJRO7_014781</name>
</gene>
<proteinExistence type="predicted"/>
<evidence type="ECO:0000256" key="5">
    <source>
        <dbReference type="ARBA" id="ARBA00022741"/>
    </source>
</evidence>
<evidence type="ECO:0000256" key="3">
    <source>
        <dbReference type="ARBA" id="ARBA00022679"/>
    </source>
</evidence>
<keyword evidence="6" id="KW-0418">Kinase</keyword>
<accession>A0ABD3L1B9</accession>
<evidence type="ECO:0000313" key="11">
    <source>
        <dbReference type="Proteomes" id="UP001634007"/>
    </source>
</evidence>
<dbReference type="InterPro" id="IPR008271">
    <property type="entry name" value="Ser/Thr_kinase_AS"/>
</dbReference>
<evidence type="ECO:0000256" key="1">
    <source>
        <dbReference type="ARBA" id="ARBA00012513"/>
    </source>
</evidence>
<dbReference type="SMART" id="SM00220">
    <property type="entry name" value="S_TKc"/>
    <property type="match status" value="1"/>
</dbReference>
<sequence length="481" mass="54051">MRRKSIIEFLTKRWNVFSGNEGWIDSITSNDDQLTEINSPPDGCIGWGKVDKIGKILKSSKVIGRGSNGTIVYEGTYDGRLAAVKRLVLTDPDDVALREIDILMTSDRHQNIVRYYGKEKDQHFVYLALELCTCSLDDLIQAYSDSSNNPGFPDDPASTDGYKIKLASVRAMMPGVTLRRVDGKPSPLLLQLMRDVVLGLSELHRLRVIHRDLKPNNVLITKNPFGAKLSDMSISTFLPDGRSSLGSHATSCGTRGWQAPEQLLHSKCQKQAMDLFSLGCVLFFCITGGKHPFGANIERDVNIASNKMDLFLVKDMPEAYHLFSHLLSHDPELRPTALEVLDHPFFWSSKMRLTFLHDVSDEVESEARKGNSDLEKLENIAQLVFDGNWIEKIDEVVMDDLRRHRRKPYVGSSVEDLLRVVRNKFNHSGTAPKEVEVILGSDANGLDAYFTKRFPKLLIESYKVVSQSCKKKKLLAGVLSK</sequence>